<keyword evidence="4" id="KW-1133">Transmembrane helix</keyword>
<dbReference type="Pfam" id="PF00560">
    <property type="entry name" value="LRR_1"/>
    <property type="match status" value="1"/>
</dbReference>
<gene>
    <name evidence="5" type="ORF">JZ751_013779</name>
</gene>
<evidence type="ECO:0000313" key="5">
    <source>
        <dbReference type="EMBL" id="KAG9343609.1"/>
    </source>
</evidence>
<dbReference type="InterPro" id="IPR032675">
    <property type="entry name" value="LRR_dom_sf"/>
</dbReference>
<feature type="transmembrane region" description="Helical" evidence="4">
    <location>
        <begin position="625"/>
        <end position="647"/>
    </location>
</feature>
<keyword evidence="3" id="KW-0677">Repeat</keyword>
<dbReference type="GO" id="GO:0005615">
    <property type="term" value="C:extracellular space"/>
    <property type="evidence" value="ECO:0007669"/>
    <property type="project" value="TreeGrafter"/>
</dbReference>
<dbReference type="PANTHER" id="PTHR24373:SF378">
    <property type="entry name" value="FI03225P-RELATED"/>
    <property type="match status" value="1"/>
</dbReference>
<keyword evidence="1" id="KW-0433">Leucine-rich repeat</keyword>
<dbReference type="GO" id="GO:0031012">
    <property type="term" value="C:extracellular matrix"/>
    <property type="evidence" value="ECO:0007669"/>
    <property type="project" value="TreeGrafter"/>
</dbReference>
<dbReference type="SUPFAM" id="SSF52058">
    <property type="entry name" value="L domain-like"/>
    <property type="match status" value="2"/>
</dbReference>
<dbReference type="Pfam" id="PF13855">
    <property type="entry name" value="LRR_8"/>
    <property type="match status" value="2"/>
</dbReference>
<evidence type="ECO:0000256" key="4">
    <source>
        <dbReference type="SAM" id="Phobius"/>
    </source>
</evidence>
<dbReference type="InterPro" id="IPR050328">
    <property type="entry name" value="Dev_Immune_Receptor"/>
</dbReference>
<evidence type="ECO:0000256" key="1">
    <source>
        <dbReference type="ARBA" id="ARBA00022614"/>
    </source>
</evidence>
<dbReference type="PANTHER" id="PTHR24373">
    <property type="entry name" value="SLIT RELATED LEUCINE-RICH REPEAT NEURONAL PROTEIN"/>
    <property type="match status" value="1"/>
</dbReference>
<evidence type="ECO:0008006" key="7">
    <source>
        <dbReference type="Google" id="ProtNLM"/>
    </source>
</evidence>
<dbReference type="PROSITE" id="PS51450">
    <property type="entry name" value="LRR"/>
    <property type="match status" value="2"/>
</dbReference>
<dbReference type="InterPro" id="IPR003591">
    <property type="entry name" value="Leu-rich_rpt_typical-subtyp"/>
</dbReference>
<dbReference type="Gene3D" id="3.80.10.10">
    <property type="entry name" value="Ribonuclease Inhibitor"/>
    <property type="match status" value="5"/>
</dbReference>
<comment type="caution">
    <text evidence="5">The sequence shown here is derived from an EMBL/GenBank/DDBJ whole genome shotgun (WGS) entry which is preliminary data.</text>
</comment>
<dbReference type="OrthoDB" id="676979at2759"/>
<proteinExistence type="predicted"/>
<evidence type="ECO:0000256" key="2">
    <source>
        <dbReference type="ARBA" id="ARBA00022729"/>
    </source>
</evidence>
<keyword evidence="4" id="KW-0812">Transmembrane</keyword>
<dbReference type="SMART" id="SM00369">
    <property type="entry name" value="LRR_TYP"/>
    <property type="match status" value="13"/>
</dbReference>
<organism evidence="5 6">
    <name type="scientific">Albula glossodonta</name>
    <name type="common">roundjaw bonefish</name>
    <dbReference type="NCBI Taxonomy" id="121402"/>
    <lineage>
        <taxon>Eukaryota</taxon>
        <taxon>Metazoa</taxon>
        <taxon>Chordata</taxon>
        <taxon>Craniata</taxon>
        <taxon>Vertebrata</taxon>
        <taxon>Euteleostomi</taxon>
        <taxon>Actinopterygii</taxon>
        <taxon>Neopterygii</taxon>
        <taxon>Teleostei</taxon>
        <taxon>Albuliformes</taxon>
        <taxon>Albulidae</taxon>
        <taxon>Albula</taxon>
    </lineage>
</organism>
<keyword evidence="4" id="KW-0472">Membrane</keyword>
<dbReference type="AlphaFoldDB" id="A0A8T2NTR7"/>
<keyword evidence="2" id="KW-0732">Signal</keyword>
<protein>
    <recommendedName>
        <fullName evidence="7">Negative regulator of reactive oxygen species</fullName>
    </recommendedName>
</protein>
<name>A0A8T2NTR7_9TELE</name>
<evidence type="ECO:0000256" key="3">
    <source>
        <dbReference type="ARBA" id="ARBA00022737"/>
    </source>
</evidence>
<keyword evidence="6" id="KW-1185">Reference proteome</keyword>
<dbReference type="InterPro" id="IPR001611">
    <property type="entry name" value="Leu-rich_rpt"/>
</dbReference>
<reference evidence="5" key="1">
    <citation type="thesis" date="2021" institute="BYU ScholarsArchive" country="Provo, UT, USA">
        <title>Applications of and Algorithms for Genome Assembly and Genomic Analyses with an Emphasis on Marine Teleosts.</title>
        <authorList>
            <person name="Pickett B.D."/>
        </authorList>
    </citation>
    <scope>NUCLEOTIDE SEQUENCE</scope>
    <source>
        <strain evidence="5">HI-2016</strain>
    </source>
</reference>
<dbReference type="Proteomes" id="UP000824540">
    <property type="component" value="Unassembled WGS sequence"/>
</dbReference>
<dbReference type="EMBL" id="JAFBMS010000023">
    <property type="protein sequence ID" value="KAG9343609.1"/>
    <property type="molecule type" value="Genomic_DNA"/>
</dbReference>
<accession>A0A8T2NTR7</accession>
<evidence type="ECO:0000313" key="6">
    <source>
        <dbReference type="Proteomes" id="UP000824540"/>
    </source>
</evidence>
<sequence length="671" mass="75716">MVVSSTAVDVKVANPAAHLQRSALCDRSRLSSVPADLPEYIEELRLNHNAIRVLRNGCLSYYPHLQVLSCASCQLEAVEPNAFNNSRHIENLNLAENSVSAGYQQTGQALRLLSQLKVLDLSGNGLTEDMVTFLLRNMSSLQRLSLTRNILLRLDQTIFSDLHRLEELTLEKNLLYEIEDGAFDRLGGLQRLSLAFNSLPCLENFRLTQLQVLNASYNYLDWFISDQDMKEPFHLQTLDLRNNRLLFFPFLPTLSQLQTLLLSNNRVGFYQHLAKVHSLNWPTEVQFYNLKGNISNVTVELWDESLHGDISSLELLDLTRNLVVNLPQGFLGKMPKLSRLRLGMNCLESFDLEELPAFLYELDLSSNMLTQLQINQSSLSMLGNLSYLNLSLNDLQRLPTTLFKGLPNLTTVDLSYNKVDICTSEESDSCMHDCGCVSWANVSSLRHLHIKGCGLRLVPPSAFNGTPITHLELSDNPGIILRRESLANLKGTLQELGLGNTKIQDFDFSAFVHLRSIDLSRNSLSHLPDSLGSPPLRCLDLRDNNLISIPFQQAEALSDTLQTIFLGGNPLNCCEMDWYRIFMEIKTVNIADLPKVTCFHAVHGEHMVDSLSGHLCRIEDEEPGWWYILLFLPVCLSLIGIAVILILNSRSRRVPEVPRVIKKRCLSPTSY</sequence>